<comment type="similarity">
    <text evidence="2">Belongs to the WD repeat ESC family.</text>
</comment>
<evidence type="ECO:0000256" key="7">
    <source>
        <dbReference type="ARBA" id="ARBA00023163"/>
    </source>
</evidence>
<evidence type="ECO:0000256" key="6">
    <source>
        <dbReference type="ARBA" id="ARBA00023015"/>
    </source>
</evidence>
<protein>
    <recommendedName>
        <fullName evidence="13">Embryonic ectoderm development</fullName>
    </recommendedName>
</protein>
<dbReference type="EnsemblMetazoa" id="XM_030994670">
    <property type="protein sequence ID" value="XP_030850530"/>
    <property type="gene ID" value="LOC581239"/>
</dbReference>
<feature type="repeat" description="WD" evidence="9">
    <location>
        <begin position="206"/>
        <end position="248"/>
    </location>
</feature>
<dbReference type="InterPro" id="IPR001680">
    <property type="entry name" value="WD40_rpt"/>
</dbReference>
<name>A0A7M7PK10_STRPU</name>
<dbReference type="AlphaFoldDB" id="A0A7M7PK10"/>
<feature type="repeat" description="WD" evidence="9">
    <location>
        <begin position="431"/>
        <end position="461"/>
    </location>
</feature>
<reference evidence="12" key="1">
    <citation type="submission" date="2015-02" db="EMBL/GenBank/DDBJ databases">
        <title>Genome sequencing for Strongylocentrotus purpuratus.</title>
        <authorList>
            <person name="Murali S."/>
            <person name="Liu Y."/>
            <person name="Vee V."/>
            <person name="English A."/>
            <person name="Wang M."/>
            <person name="Skinner E."/>
            <person name="Han Y."/>
            <person name="Muzny D.M."/>
            <person name="Worley K.C."/>
            <person name="Gibbs R.A."/>
        </authorList>
    </citation>
    <scope>NUCLEOTIDE SEQUENCE</scope>
</reference>
<dbReference type="FunFam" id="2.130.10.10:FF:000056">
    <property type="entry name" value="Polycomb protein eed"/>
    <property type="match status" value="1"/>
</dbReference>
<dbReference type="CTD" id="8726"/>
<dbReference type="Gene3D" id="2.130.10.10">
    <property type="entry name" value="YVTN repeat-like/Quinoprotein amine dehydrogenase"/>
    <property type="match status" value="1"/>
</dbReference>
<evidence type="ECO:0000256" key="3">
    <source>
        <dbReference type="ARBA" id="ARBA00022491"/>
    </source>
</evidence>
<dbReference type="SMART" id="SM00320">
    <property type="entry name" value="WD40"/>
    <property type="match status" value="6"/>
</dbReference>
<dbReference type="OrthoDB" id="7318948at2759"/>
<evidence type="ECO:0000256" key="9">
    <source>
        <dbReference type="PROSITE-ProRule" id="PRU00221"/>
    </source>
</evidence>
<dbReference type="GO" id="GO:0000122">
    <property type="term" value="P:negative regulation of transcription by RNA polymerase II"/>
    <property type="evidence" value="ECO:0000318"/>
    <property type="project" value="GO_Central"/>
</dbReference>
<keyword evidence="4 9" id="KW-0853">WD repeat</keyword>
<evidence type="ECO:0000256" key="10">
    <source>
        <dbReference type="SAM" id="MobiDB-lite"/>
    </source>
</evidence>
<accession>A0A7M7PK10</accession>
<dbReference type="GO" id="GO:0031507">
    <property type="term" value="P:heterochromatin formation"/>
    <property type="evidence" value="ECO:0000318"/>
    <property type="project" value="GO_Central"/>
</dbReference>
<dbReference type="InterPro" id="IPR036322">
    <property type="entry name" value="WD40_repeat_dom_sf"/>
</dbReference>
<dbReference type="PROSITE" id="PS50082">
    <property type="entry name" value="WD_REPEATS_2"/>
    <property type="match status" value="3"/>
</dbReference>
<dbReference type="PROSITE" id="PS00678">
    <property type="entry name" value="WD_REPEATS_1"/>
    <property type="match status" value="2"/>
</dbReference>
<dbReference type="InterPro" id="IPR051243">
    <property type="entry name" value="PcG_WD-repeat"/>
</dbReference>
<keyword evidence="8" id="KW-0539">Nucleus</keyword>
<feature type="compositionally biased region" description="Polar residues" evidence="10">
    <location>
        <begin position="29"/>
        <end position="41"/>
    </location>
</feature>
<evidence type="ECO:0000256" key="8">
    <source>
        <dbReference type="ARBA" id="ARBA00023242"/>
    </source>
</evidence>
<comment type="subcellular location">
    <subcellularLocation>
        <location evidence="1">Nucleus</location>
    </subcellularLocation>
</comment>
<feature type="compositionally biased region" description="Polar residues" evidence="10">
    <location>
        <begin position="54"/>
        <end position="73"/>
    </location>
</feature>
<dbReference type="PANTHER" id="PTHR10253">
    <property type="entry name" value="POLYCOMB PROTEIN"/>
    <property type="match status" value="1"/>
</dbReference>
<evidence type="ECO:0000313" key="11">
    <source>
        <dbReference type="EnsemblMetazoa" id="XP_030850530"/>
    </source>
</evidence>
<evidence type="ECO:0000256" key="2">
    <source>
        <dbReference type="ARBA" id="ARBA00008075"/>
    </source>
</evidence>
<evidence type="ECO:0000256" key="1">
    <source>
        <dbReference type="ARBA" id="ARBA00004123"/>
    </source>
</evidence>
<dbReference type="Pfam" id="PF00400">
    <property type="entry name" value="WD40"/>
    <property type="match status" value="3"/>
</dbReference>
<evidence type="ECO:0000313" key="12">
    <source>
        <dbReference type="Proteomes" id="UP000007110"/>
    </source>
</evidence>
<reference evidence="11" key="2">
    <citation type="submission" date="2021-01" db="UniProtKB">
        <authorList>
            <consortium name="EnsemblMetazoa"/>
        </authorList>
    </citation>
    <scope>IDENTIFICATION</scope>
</reference>
<keyword evidence="5" id="KW-0677">Repeat</keyword>
<dbReference type="FunCoup" id="A0A7M7PK10">
    <property type="interactions" value="1375"/>
</dbReference>
<dbReference type="RefSeq" id="XP_030850530.1">
    <property type="nucleotide sequence ID" value="XM_030994670.1"/>
</dbReference>
<sequence>MADINKAGVSNVGPDGLIPNKLTLQATKEDQTSVSVTTGISETMMMDIDDSKSETTSQSLDSTNSRSETPTSMVTAAGSDQALVAKRWARGRWKSKKCKWQFKYSCYVKEDHGQPIFGVIFNPYRKESDPNVFCSVGSNRVSIYELQDDGKIKLLQSYVDADSDENFYTCAWTYEETTGLPLLAVAGSRGVIRIISPITLQCIRHFIAHGNAVNELKTHPHDSNLLLSVSKDHSVRLWNLKTDTLVAIFGGVEGHRDEVLSGDFDIDGLRIASCGMDHSLKIWNLEKDNIQRAMKASHAYIASKTNKPFKSLYVNTPDFTTRDIHRNYVDCVRWLGDFVLSKSCENCIVCWKPGGIHDPVEMIKPSMSEVTVLTRFNYTQCDIWFMRFSMDYRQKMLALGNQVGKIFVWDLEMEDCIKPKCATFTHPKCVSAIRQTALNPSGNILLAACDDGTIWRWDRTK</sequence>
<dbReference type="PROSITE" id="PS50294">
    <property type="entry name" value="WD_REPEATS_REGION"/>
    <property type="match status" value="2"/>
</dbReference>
<keyword evidence="6" id="KW-0805">Transcription regulation</keyword>
<dbReference type="InterPro" id="IPR019775">
    <property type="entry name" value="WD40_repeat_CS"/>
</dbReference>
<evidence type="ECO:0008006" key="13">
    <source>
        <dbReference type="Google" id="ProtNLM"/>
    </source>
</evidence>
<feature type="repeat" description="WD" evidence="9">
    <location>
        <begin position="252"/>
        <end position="293"/>
    </location>
</feature>
<dbReference type="OMA" id="RDVHRNY"/>
<organism evidence="11 12">
    <name type="scientific">Strongylocentrotus purpuratus</name>
    <name type="common">Purple sea urchin</name>
    <dbReference type="NCBI Taxonomy" id="7668"/>
    <lineage>
        <taxon>Eukaryota</taxon>
        <taxon>Metazoa</taxon>
        <taxon>Echinodermata</taxon>
        <taxon>Eleutherozoa</taxon>
        <taxon>Echinozoa</taxon>
        <taxon>Echinoidea</taxon>
        <taxon>Euechinoidea</taxon>
        <taxon>Echinacea</taxon>
        <taxon>Camarodonta</taxon>
        <taxon>Echinidea</taxon>
        <taxon>Strongylocentrotidae</taxon>
        <taxon>Strongylocentrotus</taxon>
    </lineage>
</organism>
<dbReference type="InterPro" id="IPR015943">
    <property type="entry name" value="WD40/YVTN_repeat-like_dom_sf"/>
</dbReference>
<dbReference type="GO" id="GO:0035098">
    <property type="term" value="C:ESC/E(Z) complex"/>
    <property type="evidence" value="ECO:0000318"/>
    <property type="project" value="GO_Central"/>
</dbReference>
<keyword evidence="12" id="KW-1185">Reference proteome</keyword>
<dbReference type="KEGG" id="spu:581239"/>
<dbReference type="GeneID" id="581239"/>
<feature type="region of interest" description="Disordered" evidence="10">
    <location>
        <begin position="29"/>
        <end position="73"/>
    </location>
</feature>
<evidence type="ECO:0000256" key="5">
    <source>
        <dbReference type="ARBA" id="ARBA00022737"/>
    </source>
</evidence>
<proteinExistence type="inferred from homology"/>
<dbReference type="InParanoid" id="A0A7M7PK10"/>
<keyword evidence="3" id="KW-0678">Repressor</keyword>
<evidence type="ECO:0000256" key="4">
    <source>
        <dbReference type="ARBA" id="ARBA00022574"/>
    </source>
</evidence>
<keyword evidence="7" id="KW-0804">Transcription</keyword>
<dbReference type="SUPFAM" id="SSF50978">
    <property type="entry name" value="WD40 repeat-like"/>
    <property type="match status" value="1"/>
</dbReference>
<dbReference type="Proteomes" id="UP000007110">
    <property type="component" value="Unassembled WGS sequence"/>
</dbReference>